<comment type="caution">
    <text evidence="1">The sequence shown here is derived from an EMBL/GenBank/DDBJ whole genome shotgun (WGS) entry which is preliminary data.</text>
</comment>
<proteinExistence type="predicted"/>
<protein>
    <submittedName>
        <fullName evidence="1">Uncharacterized protein</fullName>
    </submittedName>
</protein>
<accession>A0ACB9NCN9</accession>
<reference evidence="1 2" key="1">
    <citation type="journal article" date="2022" name="DNA Res.">
        <title>Chromosomal-level genome assembly of the orchid tree Bauhinia variegata (Leguminosae; Cercidoideae) supports the allotetraploid origin hypothesis of Bauhinia.</title>
        <authorList>
            <person name="Zhong Y."/>
            <person name="Chen Y."/>
            <person name="Zheng D."/>
            <person name="Pang J."/>
            <person name="Liu Y."/>
            <person name="Luo S."/>
            <person name="Meng S."/>
            <person name="Qian L."/>
            <person name="Wei D."/>
            <person name="Dai S."/>
            <person name="Zhou R."/>
        </authorList>
    </citation>
    <scope>NUCLEOTIDE SEQUENCE [LARGE SCALE GENOMIC DNA]</scope>
    <source>
        <strain evidence="1">BV-YZ2020</strain>
    </source>
</reference>
<keyword evidence="2" id="KW-1185">Reference proteome</keyword>
<organism evidence="1 2">
    <name type="scientific">Bauhinia variegata</name>
    <name type="common">Purple orchid tree</name>
    <name type="synonym">Phanera variegata</name>
    <dbReference type="NCBI Taxonomy" id="167791"/>
    <lineage>
        <taxon>Eukaryota</taxon>
        <taxon>Viridiplantae</taxon>
        <taxon>Streptophyta</taxon>
        <taxon>Embryophyta</taxon>
        <taxon>Tracheophyta</taxon>
        <taxon>Spermatophyta</taxon>
        <taxon>Magnoliopsida</taxon>
        <taxon>eudicotyledons</taxon>
        <taxon>Gunneridae</taxon>
        <taxon>Pentapetalae</taxon>
        <taxon>rosids</taxon>
        <taxon>fabids</taxon>
        <taxon>Fabales</taxon>
        <taxon>Fabaceae</taxon>
        <taxon>Cercidoideae</taxon>
        <taxon>Cercideae</taxon>
        <taxon>Bauhiniinae</taxon>
        <taxon>Bauhinia</taxon>
    </lineage>
</organism>
<dbReference type="Proteomes" id="UP000828941">
    <property type="component" value="Chromosome 7"/>
</dbReference>
<gene>
    <name evidence="1" type="ORF">L6164_018914</name>
</gene>
<sequence length="135" mass="15089">MSKRGRGSSRMELRLNLSPHPAPTREQANSSSLADQSPDQFSTSSILSYSSEATATEGSIPSVSSVVEENHLELQQQHHNEHEHANMVTREMHLVGCPRCLMYVMLSEVDTDPKCPKCNNTVLLDFLNQQNSKKH</sequence>
<evidence type="ECO:0000313" key="1">
    <source>
        <dbReference type="EMBL" id="KAI4334195.1"/>
    </source>
</evidence>
<evidence type="ECO:0000313" key="2">
    <source>
        <dbReference type="Proteomes" id="UP000828941"/>
    </source>
</evidence>
<dbReference type="EMBL" id="CM039432">
    <property type="protein sequence ID" value="KAI4334195.1"/>
    <property type="molecule type" value="Genomic_DNA"/>
</dbReference>
<name>A0ACB9NCN9_BAUVA</name>